<keyword evidence="1" id="KW-1133">Transmembrane helix</keyword>
<organism evidence="2 3">
    <name type="scientific">Flavobacterium lacisediminis</name>
    <dbReference type="NCBI Taxonomy" id="2989705"/>
    <lineage>
        <taxon>Bacteria</taxon>
        <taxon>Pseudomonadati</taxon>
        <taxon>Bacteroidota</taxon>
        <taxon>Flavobacteriia</taxon>
        <taxon>Flavobacteriales</taxon>
        <taxon>Flavobacteriaceae</taxon>
        <taxon>Flavobacterium</taxon>
    </lineage>
</organism>
<reference evidence="2" key="1">
    <citation type="submission" date="2022-10" db="EMBL/GenBank/DDBJ databases">
        <title>Flavobacterium sp. nov., a bacterium isolated from lake sediment.</title>
        <authorList>
            <person name="Qu J.-H."/>
        </authorList>
    </citation>
    <scope>NUCLEOTIDE SEQUENCE</scope>
    <source>
        <strain evidence="2">TH16-21</strain>
    </source>
</reference>
<keyword evidence="1" id="KW-0812">Transmembrane</keyword>
<proteinExistence type="predicted"/>
<feature type="transmembrane region" description="Helical" evidence="1">
    <location>
        <begin position="76"/>
        <end position="94"/>
    </location>
</feature>
<dbReference type="Proteomes" id="UP001165677">
    <property type="component" value="Unassembled WGS sequence"/>
</dbReference>
<evidence type="ECO:0000256" key="1">
    <source>
        <dbReference type="SAM" id="Phobius"/>
    </source>
</evidence>
<keyword evidence="1" id="KW-0472">Membrane</keyword>
<evidence type="ECO:0000313" key="2">
    <source>
        <dbReference type="EMBL" id="MCW1148828.1"/>
    </source>
</evidence>
<name>A0ABT3EJS2_9FLAO</name>
<accession>A0ABT3EJS2</accession>
<protein>
    <submittedName>
        <fullName evidence="2">Uncharacterized protein</fullName>
    </submittedName>
</protein>
<sequence>MDNFREATIISKYLLDVSIGDTEMEKYHLAMEHLKIELAKEEALLWRFMLKSRLVMLFIDSYLSFFLPQSAIRRKLFIMLAILETTPLYAAYFLPKERNLFFLIKILFLGFVSFFYVFIGFFMVKIIRLLWN</sequence>
<dbReference type="RefSeq" id="WP_264369537.1">
    <property type="nucleotide sequence ID" value="NZ_JAPCIO010000008.1"/>
</dbReference>
<feature type="transmembrane region" description="Helical" evidence="1">
    <location>
        <begin position="100"/>
        <end position="124"/>
    </location>
</feature>
<comment type="caution">
    <text evidence="2">The sequence shown here is derived from an EMBL/GenBank/DDBJ whole genome shotgun (WGS) entry which is preliminary data.</text>
</comment>
<dbReference type="EMBL" id="JAPCIO010000008">
    <property type="protein sequence ID" value="MCW1148828.1"/>
    <property type="molecule type" value="Genomic_DNA"/>
</dbReference>
<evidence type="ECO:0000313" key="3">
    <source>
        <dbReference type="Proteomes" id="UP001165677"/>
    </source>
</evidence>
<keyword evidence="3" id="KW-1185">Reference proteome</keyword>
<gene>
    <name evidence="2" type="ORF">OJ995_11420</name>
</gene>